<dbReference type="EMBL" id="CP059399">
    <property type="protein sequence ID" value="QLY34711.1"/>
    <property type="molecule type" value="Genomic_DNA"/>
</dbReference>
<evidence type="ECO:0008006" key="3">
    <source>
        <dbReference type="Google" id="ProtNLM"/>
    </source>
</evidence>
<dbReference type="AlphaFoldDB" id="A0A7D6VG22"/>
<name>A0A7D6VG22_9NOCA</name>
<dbReference type="KEGG" id="nhu:H0264_27715"/>
<accession>A0A7D6VG22</accession>
<keyword evidence="2" id="KW-1185">Reference proteome</keyword>
<sequence>MGYGHWDDSAYDAARTFRAARGLDDFGYTADMRSTPYDKWTAHPSLDPKGVTARECRDSDDHGESLPIAVLFDVTGSMGMVPRIMQEKLGKLHGLLQRKGYADDPQILFGAIGDADSDRVPLQVGQFESDNRMDEQLRLILLEGGGGGQKSESYELAAYFMARHIVTDAWDKRGRKGYLFLVGDELNKPRLAARHVRNIIGDDVSQDISVDSIYRELSDRWHVHYILPNQSSYYNDPEIATHWQGLLGERFLRLDDPAAVCELIALTIGINEDRVDLGAGLADLRDIGSGSEADAVGKALAPLGGAAARTRSVGALPAPTAGDDDVDFGR</sequence>
<dbReference type="RefSeq" id="WP_181585870.1">
    <property type="nucleotide sequence ID" value="NZ_CP059399.1"/>
</dbReference>
<evidence type="ECO:0000313" key="2">
    <source>
        <dbReference type="Proteomes" id="UP000515512"/>
    </source>
</evidence>
<proteinExistence type="predicted"/>
<reference evidence="1 2" key="1">
    <citation type="submission" date="2020-07" db="EMBL/GenBank/DDBJ databases">
        <authorList>
            <person name="Zhuang K."/>
            <person name="Ran Y."/>
        </authorList>
    </citation>
    <scope>NUCLEOTIDE SEQUENCE [LARGE SCALE GENOMIC DNA]</scope>
    <source>
        <strain evidence="1 2">WCH-YHL-001</strain>
    </source>
</reference>
<evidence type="ECO:0000313" key="1">
    <source>
        <dbReference type="EMBL" id="QLY34711.1"/>
    </source>
</evidence>
<organism evidence="1 2">
    <name type="scientific">Nocardia huaxiensis</name>
    <dbReference type="NCBI Taxonomy" id="2755382"/>
    <lineage>
        <taxon>Bacteria</taxon>
        <taxon>Bacillati</taxon>
        <taxon>Actinomycetota</taxon>
        <taxon>Actinomycetes</taxon>
        <taxon>Mycobacteriales</taxon>
        <taxon>Nocardiaceae</taxon>
        <taxon>Nocardia</taxon>
    </lineage>
</organism>
<gene>
    <name evidence="1" type="ORF">H0264_27715</name>
</gene>
<dbReference type="Proteomes" id="UP000515512">
    <property type="component" value="Chromosome"/>
</dbReference>
<protein>
    <recommendedName>
        <fullName evidence="3">VWA domain-containing protein</fullName>
    </recommendedName>
</protein>